<dbReference type="PANTHER" id="PTHR12295:SF30">
    <property type="entry name" value="PROTEIN FURRY"/>
    <property type="match status" value="1"/>
</dbReference>
<dbReference type="Proteomes" id="UP001562357">
    <property type="component" value="Unassembled WGS sequence"/>
</dbReference>
<dbReference type="InterPro" id="IPR039867">
    <property type="entry name" value="Furry/Tao3/Mor2"/>
</dbReference>
<dbReference type="Pfam" id="PF13716">
    <property type="entry name" value="CRAL_TRIO_2"/>
    <property type="match status" value="1"/>
</dbReference>
<comment type="caution">
    <text evidence="3">The sequence shown here is derived from an EMBL/GenBank/DDBJ whole genome shotgun (WGS) entry which is preliminary data.</text>
</comment>
<evidence type="ECO:0000313" key="3">
    <source>
        <dbReference type="EMBL" id="GAB0132673.1"/>
    </source>
</evidence>
<sequence>MDHDTLLYCYLKIASRLWHEPFGLFIDATCYNGRSEPSDDFFSKLDLLTPTELARNFSRIYVYNMNSAFKLLRNATRDESSVFHPSNVEYHLIGSLQDLRAHFHLNQLHLPKETISVVTETRFMFQSITRLSKSKGKVEVVIKVGSQFVQITTVKKQEILSGFRISSIINDIFRLSDIDEATSTATSQADDDSGFGLRADGGKIVMFFTSSKRADVLQTIRGAKVKLGKDNRIPKPAERLVRPQDVPGTMLNLALTNLSSPCHVLRLASYNLLGALCRSFDFSAAGRLVCNKDLAVPLDPTRFIVSISRELALAEPQLTSDFLAEFFVSWESIPEEQKPLSLEYVAPWLSGLRSNVLVADIDGDKGRDKVTSLFRKLIDVAVLDQSLTYVLEQYIWPSISQDELLLDIFVDELIKVALGYGNRPDTLEVLSSVMVGLGTITLRGRIICRLRKALNRSSLRPTRLLLDNSVWEEVCVLLQFCLALSFDSRVQSQMFLPEIFHVITMLANTGGHEVRSLVYKLLINSIHAICASFNLDDTRALRLRSIMDIFADSKGEIFIPPPSLVRDGASVSTSPDLSPTLTTTENLTAILYEVCSIAAPSTDAANAWRARWMSLVASTAFQNNPAIQPRAFAVMGYLAKEEVDDDLLYQVLVALRNSVSQFGEDGNSEMLVSIITSLTKMMAKLPSASRYGLQLFWLAMSLVRLVPASLFNCAAQFLDSVLDNIGTIGNVRGDRMVPLLLQSRTQLEEAALPLDNAYGIHFEEDTFHFAVCACLVRGLTDTATRSTAIQVLLTLLDMTSRSARSSSTSLKRAVCGSPYLALLLARGTTEDEFIDSLWWSDLKPEGISTILSLRGIQSIESMTDKDLFLMSVTELIDFHYLDDTAQARSLHWLNLLAQTRPNVFTSL</sequence>
<name>A0ABQ0CGU2_9HYPO</name>
<proteinExistence type="predicted"/>
<dbReference type="InterPro" id="IPR016024">
    <property type="entry name" value="ARM-type_fold"/>
</dbReference>
<dbReference type="SUPFAM" id="SSF48371">
    <property type="entry name" value="ARM repeat"/>
    <property type="match status" value="1"/>
</dbReference>
<evidence type="ECO:0000259" key="2">
    <source>
        <dbReference type="Pfam" id="PF21877"/>
    </source>
</evidence>
<evidence type="ECO:0000313" key="4">
    <source>
        <dbReference type="Proteomes" id="UP001562357"/>
    </source>
</evidence>
<dbReference type="InterPro" id="IPR036865">
    <property type="entry name" value="CRAL-TRIO_dom_sf"/>
</dbReference>
<dbReference type="Gene3D" id="3.40.525.10">
    <property type="entry name" value="CRAL-TRIO lipid binding domain"/>
    <property type="match status" value="1"/>
</dbReference>
<dbReference type="EMBL" id="BAAFGZ010000023">
    <property type="protein sequence ID" value="GAB0132673.1"/>
    <property type="molecule type" value="Genomic_DNA"/>
</dbReference>
<organism evidence="3 4">
    <name type="scientific">Epichloe bromicola</name>
    <dbReference type="NCBI Taxonomy" id="79588"/>
    <lineage>
        <taxon>Eukaryota</taxon>
        <taxon>Fungi</taxon>
        <taxon>Dikarya</taxon>
        <taxon>Ascomycota</taxon>
        <taxon>Pezizomycotina</taxon>
        <taxon>Sordariomycetes</taxon>
        <taxon>Hypocreomycetidae</taxon>
        <taxon>Hypocreales</taxon>
        <taxon>Clavicipitaceae</taxon>
        <taxon>Epichloe</taxon>
    </lineage>
</organism>
<dbReference type="InterPro" id="IPR001251">
    <property type="entry name" value="CRAL-TRIO_dom"/>
</dbReference>
<gene>
    <name evidence="3" type="primary">g1102</name>
    <name evidence="3" type="ORF">EsDP_00001102</name>
</gene>
<feature type="domain" description="CRAL-TRIO" evidence="1">
    <location>
        <begin position="3"/>
        <end position="115"/>
    </location>
</feature>
<dbReference type="PANTHER" id="PTHR12295">
    <property type="entry name" value="FURRY-RELATED"/>
    <property type="match status" value="1"/>
</dbReference>
<evidence type="ECO:0000259" key="1">
    <source>
        <dbReference type="Pfam" id="PF13716"/>
    </source>
</evidence>
<dbReference type="Pfam" id="PF21877">
    <property type="entry name" value="PH_NF1"/>
    <property type="match status" value="1"/>
</dbReference>
<reference evidence="4" key="1">
    <citation type="submission" date="2024-06" db="EMBL/GenBank/DDBJ databases">
        <title>Draft Genome Sequences of Epichloe bromicola Strains Isolated from Elymus ciliaris.</title>
        <authorList>
            <consortium name="Epichloe bromicola genome sequencing consortium"/>
            <person name="Miura A."/>
            <person name="Imano S."/>
            <person name="Ashida A."/>
            <person name="Sato I."/>
            <person name="Chiba S."/>
            <person name="Tanaka A."/>
            <person name="Camagna M."/>
            <person name="Takemoto D."/>
        </authorList>
    </citation>
    <scope>NUCLEOTIDE SEQUENCE [LARGE SCALE GENOMIC DNA]</scope>
    <source>
        <strain evidence="4">DP</strain>
    </source>
</reference>
<protein>
    <submittedName>
        <fullName evidence="3">Uncharacterized protein</fullName>
    </submittedName>
</protein>
<feature type="domain" description="Neurofibromin PH" evidence="2">
    <location>
        <begin position="124"/>
        <end position="221"/>
    </location>
</feature>
<keyword evidence="4" id="KW-1185">Reference proteome</keyword>
<accession>A0ABQ0CGU2</accession>
<dbReference type="InterPro" id="IPR011993">
    <property type="entry name" value="PH-like_dom_sf"/>
</dbReference>
<dbReference type="InterPro" id="IPR054071">
    <property type="entry name" value="PH_NF1"/>
</dbReference>
<dbReference type="Gene3D" id="2.30.29.30">
    <property type="entry name" value="Pleckstrin-homology domain (PH domain)/Phosphotyrosine-binding domain (PTB)"/>
    <property type="match status" value="1"/>
</dbReference>